<organism evidence="2 3">
    <name type="scientific">Petrolisthes cinctipes</name>
    <name type="common">Flat porcelain crab</name>
    <dbReference type="NCBI Taxonomy" id="88211"/>
    <lineage>
        <taxon>Eukaryota</taxon>
        <taxon>Metazoa</taxon>
        <taxon>Ecdysozoa</taxon>
        <taxon>Arthropoda</taxon>
        <taxon>Crustacea</taxon>
        <taxon>Multicrustacea</taxon>
        <taxon>Malacostraca</taxon>
        <taxon>Eumalacostraca</taxon>
        <taxon>Eucarida</taxon>
        <taxon>Decapoda</taxon>
        <taxon>Pleocyemata</taxon>
        <taxon>Anomura</taxon>
        <taxon>Galatheoidea</taxon>
        <taxon>Porcellanidae</taxon>
        <taxon>Petrolisthes</taxon>
    </lineage>
</organism>
<dbReference type="EMBL" id="JAWQEG010002593">
    <property type="protein sequence ID" value="KAK3870902.1"/>
    <property type="molecule type" value="Genomic_DNA"/>
</dbReference>
<dbReference type="AlphaFoldDB" id="A0AAE1FD70"/>
<name>A0AAE1FD70_PETCI</name>
<proteinExistence type="predicted"/>
<sequence>MILNTLFEEVESHIEVRPTKISGADCEAEVLSDFVVEKEDLIPAQKEDEDSDAEEEEVQEKIQKEIFEESGDEDEEFEAVRDIFSCDIDYGEFKNYKDCEECADEEEEEDDEEKEDYDEESEED</sequence>
<keyword evidence="3" id="KW-1185">Reference proteome</keyword>
<protein>
    <submittedName>
        <fullName evidence="2">Uncharacterized protein</fullName>
    </submittedName>
</protein>
<evidence type="ECO:0000313" key="2">
    <source>
        <dbReference type="EMBL" id="KAK3870902.1"/>
    </source>
</evidence>
<feature type="region of interest" description="Disordered" evidence="1">
    <location>
        <begin position="100"/>
        <end position="124"/>
    </location>
</feature>
<comment type="caution">
    <text evidence="2">The sequence shown here is derived from an EMBL/GenBank/DDBJ whole genome shotgun (WGS) entry which is preliminary data.</text>
</comment>
<accession>A0AAE1FD70</accession>
<evidence type="ECO:0000256" key="1">
    <source>
        <dbReference type="SAM" id="MobiDB-lite"/>
    </source>
</evidence>
<reference evidence="2" key="1">
    <citation type="submission" date="2023-10" db="EMBL/GenBank/DDBJ databases">
        <title>Genome assemblies of two species of porcelain crab, Petrolisthes cinctipes and Petrolisthes manimaculis (Anomura: Porcellanidae).</title>
        <authorList>
            <person name="Angst P."/>
        </authorList>
    </citation>
    <scope>NUCLEOTIDE SEQUENCE</scope>
    <source>
        <strain evidence="2">PB745_01</strain>
        <tissue evidence="2">Gill</tissue>
    </source>
</reference>
<gene>
    <name evidence="2" type="ORF">Pcinc_023928</name>
</gene>
<feature type="compositionally biased region" description="Acidic residues" evidence="1">
    <location>
        <begin position="101"/>
        <end position="124"/>
    </location>
</feature>
<dbReference type="Proteomes" id="UP001286313">
    <property type="component" value="Unassembled WGS sequence"/>
</dbReference>
<evidence type="ECO:0000313" key="3">
    <source>
        <dbReference type="Proteomes" id="UP001286313"/>
    </source>
</evidence>